<comment type="subcellular location">
    <subcellularLocation>
        <location evidence="4">Cytoplasm</location>
    </subcellularLocation>
</comment>
<dbReference type="PATRIC" id="fig|44252.3.peg.3631"/>
<dbReference type="EMBL" id="JMQA01000031">
    <property type="protein sequence ID" value="KFN07823.1"/>
    <property type="molecule type" value="Genomic_DNA"/>
</dbReference>
<dbReference type="HOGENOM" id="CLU_112356_0_2_9"/>
<dbReference type="GO" id="GO:0005737">
    <property type="term" value="C:cytoplasm"/>
    <property type="evidence" value="ECO:0007669"/>
    <property type="project" value="UniProtKB-SubCell"/>
</dbReference>
<proteinExistence type="inferred from homology"/>
<comment type="similarity">
    <text evidence="4">Belongs to the FliW family.</text>
</comment>
<dbReference type="PANTHER" id="PTHR39190:SF1">
    <property type="entry name" value="FLAGELLAR ASSEMBLY FACTOR FLIW"/>
    <property type="match status" value="1"/>
</dbReference>
<sequence length="142" mass="16097">MMQIHSETYGVLEVKEEQIYSFEPGILGIPEIKQYALLPMQDTPFYVLHSLEDEVSFILLPSHQVVENYSFRIPEEIVDSLELSSPDDVGVMLIVNVQSSELFVNLMAPVLLAPNSHKGCQYIIKDQEFPIRHPLLIQKGGV</sequence>
<dbReference type="OrthoDB" id="9801235at2"/>
<dbReference type="GO" id="GO:0006417">
    <property type="term" value="P:regulation of translation"/>
    <property type="evidence" value="ECO:0007669"/>
    <property type="project" value="UniProtKB-KW"/>
</dbReference>
<comment type="caution">
    <text evidence="5">The sequence shown here is derived from an EMBL/GenBank/DDBJ whole genome shotgun (WGS) entry which is preliminary data.</text>
</comment>
<reference evidence="5 6" key="1">
    <citation type="submission" date="2014-04" db="EMBL/GenBank/DDBJ databases">
        <authorList>
            <person name="Bishop-Lilly K.A."/>
            <person name="Broomall S.M."/>
            <person name="Chain P.S."/>
            <person name="Chertkov O."/>
            <person name="Coyne S.R."/>
            <person name="Daligault H.E."/>
            <person name="Davenport K.W."/>
            <person name="Erkkila T."/>
            <person name="Frey K.G."/>
            <person name="Gibbons H.S."/>
            <person name="Gu W."/>
            <person name="Jaissle J."/>
            <person name="Johnson S.L."/>
            <person name="Koroleva G.I."/>
            <person name="Ladner J.T."/>
            <person name="Lo C.-C."/>
            <person name="Minogue T.D."/>
            <person name="Munk C."/>
            <person name="Palacios G.F."/>
            <person name="Redden C.L."/>
            <person name="Rosenzweig C.N."/>
            <person name="Scholz M.B."/>
            <person name="Teshima H."/>
            <person name="Xu Y."/>
        </authorList>
    </citation>
    <scope>NUCLEOTIDE SEQUENCE [LARGE SCALE GENOMIC DNA]</scope>
    <source>
        <strain evidence="5 6">8244</strain>
    </source>
</reference>
<dbReference type="InterPro" id="IPR003775">
    <property type="entry name" value="Flagellar_assembly_factor_FliW"/>
</dbReference>
<comment type="function">
    <text evidence="4">Acts as an anti-CsrA protein, binds CsrA and prevents it from repressing translation of its target genes, one of which is flagellin. Binds to flagellin and participates in the assembly of the flagellum.</text>
</comment>
<gene>
    <name evidence="4" type="primary">fliW</name>
    <name evidence="5" type="ORF">DJ90_3810</name>
</gene>
<keyword evidence="4" id="KW-0143">Chaperone</keyword>
<dbReference type="RefSeq" id="WP_036619301.1">
    <property type="nucleotide sequence ID" value="NZ_BGML01000013.1"/>
</dbReference>
<dbReference type="PANTHER" id="PTHR39190">
    <property type="entry name" value="FLAGELLAR ASSEMBLY FACTOR FLIW"/>
    <property type="match status" value="1"/>
</dbReference>
<evidence type="ECO:0000256" key="3">
    <source>
        <dbReference type="ARBA" id="ARBA00022845"/>
    </source>
</evidence>
<organism evidence="5 6">
    <name type="scientific">Paenibacillus macerans</name>
    <name type="common">Bacillus macerans</name>
    <dbReference type="NCBI Taxonomy" id="44252"/>
    <lineage>
        <taxon>Bacteria</taxon>
        <taxon>Bacillati</taxon>
        <taxon>Bacillota</taxon>
        <taxon>Bacilli</taxon>
        <taxon>Bacillales</taxon>
        <taxon>Paenibacillaceae</taxon>
        <taxon>Paenibacillus</taxon>
    </lineage>
</organism>
<dbReference type="AlphaFoldDB" id="A0A090ZBL7"/>
<evidence type="ECO:0000256" key="4">
    <source>
        <dbReference type="HAMAP-Rule" id="MF_01185"/>
    </source>
</evidence>
<keyword evidence="3 4" id="KW-0810">Translation regulation</keyword>
<evidence type="ECO:0000313" key="6">
    <source>
        <dbReference type="Proteomes" id="UP000029278"/>
    </source>
</evidence>
<dbReference type="GeneID" id="77011111"/>
<dbReference type="Proteomes" id="UP000029278">
    <property type="component" value="Unassembled WGS sequence"/>
</dbReference>
<accession>A0A090ZBL7</accession>
<protein>
    <recommendedName>
        <fullName evidence="4">Flagellar assembly factor FliW</fullName>
    </recommendedName>
</protein>
<evidence type="ECO:0000256" key="1">
    <source>
        <dbReference type="ARBA" id="ARBA00022490"/>
    </source>
</evidence>
<name>A0A090ZBL7_PAEMA</name>
<keyword evidence="6" id="KW-1185">Reference proteome</keyword>
<dbReference type="GO" id="GO:0044780">
    <property type="term" value="P:bacterial-type flagellum assembly"/>
    <property type="evidence" value="ECO:0007669"/>
    <property type="project" value="UniProtKB-UniRule"/>
</dbReference>
<comment type="subunit">
    <text evidence="4">Interacts with translational regulator CsrA and flagellin(s).</text>
</comment>
<dbReference type="Gene3D" id="2.30.290.10">
    <property type="entry name" value="BH3618-like"/>
    <property type="match status" value="1"/>
</dbReference>
<dbReference type="STRING" id="44252.DJ90_3810"/>
<evidence type="ECO:0000313" key="5">
    <source>
        <dbReference type="EMBL" id="KFN07823.1"/>
    </source>
</evidence>
<dbReference type="Pfam" id="PF02623">
    <property type="entry name" value="FliW"/>
    <property type="match status" value="1"/>
</dbReference>
<dbReference type="SUPFAM" id="SSF141457">
    <property type="entry name" value="BH3618-like"/>
    <property type="match status" value="1"/>
</dbReference>
<evidence type="ECO:0000256" key="2">
    <source>
        <dbReference type="ARBA" id="ARBA00022795"/>
    </source>
</evidence>
<keyword evidence="2 4" id="KW-1005">Bacterial flagellum biogenesis</keyword>
<dbReference type="InterPro" id="IPR024046">
    <property type="entry name" value="Flagellar_assmbl_FliW_dom_sf"/>
</dbReference>
<keyword evidence="1 4" id="KW-0963">Cytoplasm</keyword>
<dbReference type="HAMAP" id="MF_01185">
    <property type="entry name" value="FliW"/>
    <property type="match status" value="1"/>
</dbReference>